<dbReference type="GO" id="GO:0006352">
    <property type="term" value="P:DNA-templated transcription initiation"/>
    <property type="evidence" value="ECO:0007669"/>
    <property type="project" value="InterPro"/>
</dbReference>
<dbReference type="InterPro" id="IPR013324">
    <property type="entry name" value="RNA_pol_sigma_r3/r4-like"/>
</dbReference>
<dbReference type="AlphaFoldDB" id="A0A840PT93"/>
<keyword evidence="2" id="KW-1185">Reference proteome</keyword>
<protein>
    <submittedName>
        <fullName evidence="1">RNA polymerase sigma factor (Sigma-70 family)</fullName>
    </submittedName>
</protein>
<dbReference type="GO" id="GO:0003700">
    <property type="term" value="F:DNA-binding transcription factor activity"/>
    <property type="evidence" value="ECO:0007669"/>
    <property type="project" value="InterPro"/>
</dbReference>
<dbReference type="RefSeq" id="WP_168412371.1">
    <property type="nucleotide sequence ID" value="NZ_JAAXPW010000015.1"/>
</dbReference>
<reference evidence="1 2" key="1">
    <citation type="submission" date="2020-08" db="EMBL/GenBank/DDBJ databases">
        <title>Genomic Encyclopedia of Type Strains, Phase IV (KMG-IV): sequencing the most valuable type-strain genomes for metagenomic binning, comparative biology and taxonomic classification.</title>
        <authorList>
            <person name="Goeker M."/>
        </authorList>
    </citation>
    <scope>NUCLEOTIDE SEQUENCE [LARGE SCALE GENOMIC DNA]</scope>
    <source>
        <strain evidence="1 2">DSM 10633</strain>
    </source>
</reference>
<dbReference type="InterPro" id="IPR014284">
    <property type="entry name" value="RNA_pol_sigma-70_dom"/>
</dbReference>
<accession>A0A840PT93</accession>
<evidence type="ECO:0000313" key="2">
    <source>
        <dbReference type="Proteomes" id="UP000557217"/>
    </source>
</evidence>
<dbReference type="Proteomes" id="UP000557217">
    <property type="component" value="Unassembled WGS sequence"/>
</dbReference>
<dbReference type="NCBIfam" id="TIGR02937">
    <property type="entry name" value="sigma70-ECF"/>
    <property type="match status" value="1"/>
</dbReference>
<dbReference type="EMBL" id="JACHGZ010000014">
    <property type="protein sequence ID" value="MBB5149097.1"/>
    <property type="molecule type" value="Genomic_DNA"/>
</dbReference>
<organism evidence="1 2">
    <name type="scientific">Ureibacillus thermosphaericus</name>
    <dbReference type="NCBI Taxonomy" id="51173"/>
    <lineage>
        <taxon>Bacteria</taxon>
        <taxon>Bacillati</taxon>
        <taxon>Bacillota</taxon>
        <taxon>Bacilli</taxon>
        <taxon>Bacillales</taxon>
        <taxon>Caryophanaceae</taxon>
        <taxon>Ureibacillus</taxon>
    </lineage>
</organism>
<dbReference type="SUPFAM" id="SSF88659">
    <property type="entry name" value="Sigma3 and sigma4 domains of RNA polymerase sigma factors"/>
    <property type="match status" value="1"/>
</dbReference>
<evidence type="ECO:0000313" key="1">
    <source>
        <dbReference type="EMBL" id="MBB5149097.1"/>
    </source>
</evidence>
<dbReference type="InterPro" id="IPR013325">
    <property type="entry name" value="RNA_pol_sigma_r2"/>
</dbReference>
<name>A0A840PT93_URETH</name>
<dbReference type="SUPFAM" id="SSF88946">
    <property type="entry name" value="Sigma2 domain of RNA polymerase sigma factors"/>
    <property type="match status" value="1"/>
</dbReference>
<gene>
    <name evidence="1" type="ORF">HNR36_001484</name>
</gene>
<sequence length="163" mass="19597">METFDQVLEQYTPMIYSVVKRAKVYKNHDYYRHCATIALWNAWRNYEPSYGPFAPYAYRTMLTTIYREMSKENHYEKHCTSFDKETLTFLAQQMEIKNGGHSSCSDMFSKLETIVSKEEMELLLDLYVYRYKYDELVEKYGVSVSALKKRRDRLIKRLREELG</sequence>
<comment type="caution">
    <text evidence="1">The sequence shown here is derived from an EMBL/GenBank/DDBJ whole genome shotgun (WGS) entry which is preliminary data.</text>
</comment>
<proteinExistence type="predicted"/>